<evidence type="ECO:0000313" key="2">
    <source>
        <dbReference type="EMBL" id="QNN62274.1"/>
    </source>
</evidence>
<dbReference type="InterPro" id="IPR038732">
    <property type="entry name" value="HpyO/CreE_NAD-binding"/>
</dbReference>
<keyword evidence="3" id="KW-1185">Reference proteome</keyword>
<dbReference type="InterPro" id="IPR052189">
    <property type="entry name" value="L-asp_N-monooxygenase_NS-form"/>
</dbReference>
<gene>
    <name evidence="2" type="ORF">H9L06_08275</name>
</gene>
<dbReference type="KEGG" id="ldn:H9L06_08275"/>
<accession>A0A7G9S349</accession>
<dbReference type="AlphaFoldDB" id="A0A7G9S349"/>
<dbReference type="PANTHER" id="PTHR40254">
    <property type="entry name" value="BLR0577 PROTEIN"/>
    <property type="match status" value="1"/>
</dbReference>
<dbReference type="PANTHER" id="PTHR40254:SF1">
    <property type="entry name" value="BLR0577 PROTEIN"/>
    <property type="match status" value="1"/>
</dbReference>
<protein>
    <submittedName>
        <fullName evidence="2">FAD/NAD(P)-binding protein</fullName>
    </submittedName>
</protein>
<evidence type="ECO:0000259" key="1">
    <source>
        <dbReference type="Pfam" id="PF13454"/>
    </source>
</evidence>
<dbReference type="Proteomes" id="UP000515934">
    <property type="component" value="Chromosome"/>
</dbReference>
<feature type="domain" description="FAD-dependent urate hydroxylase HpyO/Asp monooxygenase CreE-like FAD/NAD(P)-binding" evidence="1">
    <location>
        <begin position="9"/>
        <end position="218"/>
    </location>
</feature>
<reference evidence="2 3" key="1">
    <citation type="submission" date="2020-08" db="EMBL/GenBank/DDBJ databases">
        <title>Genome sequence of Leucobacter denitrificans KACC 14055T.</title>
        <authorList>
            <person name="Hyun D.-W."/>
            <person name="Bae J.-W."/>
        </authorList>
    </citation>
    <scope>NUCLEOTIDE SEQUENCE [LARGE SCALE GENOMIC DNA]</scope>
    <source>
        <strain evidence="2 3">KACC 14055</strain>
    </source>
</reference>
<proteinExistence type="predicted"/>
<organism evidence="2 3">
    <name type="scientific">Leucobacter denitrificans</name>
    <dbReference type="NCBI Taxonomy" id="683042"/>
    <lineage>
        <taxon>Bacteria</taxon>
        <taxon>Bacillati</taxon>
        <taxon>Actinomycetota</taxon>
        <taxon>Actinomycetes</taxon>
        <taxon>Micrococcales</taxon>
        <taxon>Microbacteriaceae</taxon>
        <taxon>Leucobacter</taxon>
    </lineage>
</organism>
<dbReference type="EMBL" id="CP060716">
    <property type="protein sequence ID" value="QNN62274.1"/>
    <property type="molecule type" value="Genomic_DNA"/>
</dbReference>
<sequence>MTHLQPSIAIVGAGPRGASLLERISAYLGADQAPSGPLTIHVIDDKESGAGAVWATDQTREMCMNTLSDAVTLFTEPSSTVAGPIIEGPTLYEWSLLALWDLVSAESGAHVHVLEERISAIPESRSATYREFPAREGFAVSFREELLATVPESHPSRALYGEYLRWNYDRAIASLPGDVAVIRHEARAISIRREGDLERITLSDGAQVSAHSVILATGWLPRGNTVPESRLAHQLEDRPDLVWVRPASPIDQDLSEIAAGTDVIVRGLGMGFFDTMALLTAERGGRFVVDPHAPGGLRYEASGNEPRLHVTSRRGIPFRAKTLYGSLPPRSEQRYLRSVDWTREPRPLDFDRQFWPRIIADAMFDYASTLSRVRPDALVDHSALVRALEAKLDEILARPHATDTTEVAREFEDAVAPYFVDTADRFEIARELDPANRSFSDADDFQRWIAARVTEDLTEGTLGRDSALKAGLWSISSARGFTSRTGTFGGFDAESRASGFAELFRIGGMVGSGPPAFRNQQLLALMEAGLVRFIGPSGQVTVTEEGFTAESHSVPGSRVSGTGLIDAWMHSADVTATTDPLTRELVDSGRARPFTVASRTGDADLAYISRSFDIDAATGLLIGESGELDPAIHAAGIPVDDTVHDTIIGPMPGTDPTMLRETDRVAASALRVALVGAQHPASVDALVH</sequence>
<dbReference type="Pfam" id="PF13454">
    <property type="entry name" value="NAD_binding_9"/>
    <property type="match status" value="1"/>
</dbReference>
<dbReference type="RefSeq" id="WP_187554745.1">
    <property type="nucleotide sequence ID" value="NZ_CP060716.1"/>
</dbReference>
<dbReference type="SUPFAM" id="SSF51905">
    <property type="entry name" value="FAD/NAD(P)-binding domain"/>
    <property type="match status" value="2"/>
</dbReference>
<evidence type="ECO:0000313" key="3">
    <source>
        <dbReference type="Proteomes" id="UP000515934"/>
    </source>
</evidence>
<name>A0A7G9S349_9MICO</name>
<dbReference type="InterPro" id="IPR036188">
    <property type="entry name" value="FAD/NAD-bd_sf"/>
</dbReference>